<dbReference type="Proteomes" id="UP001631993">
    <property type="component" value="Unassembled WGS sequence"/>
</dbReference>
<dbReference type="EMBL" id="JBJVNE010000007">
    <property type="protein sequence ID" value="MFM9647572.1"/>
    <property type="molecule type" value="Genomic_DNA"/>
</dbReference>
<comment type="caution">
    <text evidence="1">The sequence shown here is derived from an EMBL/GenBank/DDBJ whole genome shotgun (WGS) entry which is preliminary data.</text>
</comment>
<dbReference type="RefSeq" id="WP_369278169.1">
    <property type="nucleotide sequence ID" value="NZ_JBJVMW010000004.1"/>
</dbReference>
<organism evidence="1 2">
    <name type="scientific">Streptomyces galilaeus</name>
    <dbReference type="NCBI Taxonomy" id="33899"/>
    <lineage>
        <taxon>Bacteria</taxon>
        <taxon>Bacillati</taxon>
        <taxon>Actinomycetota</taxon>
        <taxon>Actinomycetes</taxon>
        <taxon>Kitasatosporales</taxon>
        <taxon>Streptomycetaceae</taxon>
        <taxon>Streptomyces</taxon>
    </lineage>
</organism>
<evidence type="ECO:0000313" key="2">
    <source>
        <dbReference type="Proteomes" id="UP001631993"/>
    </source>
</evidence>
<protein>
    <submittedName>
        <fullName evidence="1">Uncharacterized protein</fullName>
    </submittedName>
</protein>
<reference evidence="1 2" key="1">
    <citation type="submission" date="2024-12" db="EMBL/GenBank/DDBJ databases">
        <title>Forecasting of Potato common scab and diversities of Pathogenic streptomyces spp. in china.</title>
        <authorList>
            <person name="Handique U."/>
            <person name="Wu J."/>
        </authorList>
    </citation>
    <scope>NUCLEOTIDE SEQUENCE [LARGE SCALE GENOMIC DNA]</scope>
    <source>
        <strain evidence="1 2">ZRIMU1585</strain>
    </source>
</reference>
<gene>
    <name evidence="1" type="ORF">ACKI1S_15675</name>
</gene>
<sequence>MLHTVLRRRAGWLREKAQAYPEAVETAHADFATLQQRDRSPKQLLSAARHLAAAIREQGLSP</sequence>
<name>A0ABW9IHG8_STRGJ</name>
<keyword evidence="2" id="KW-1185">Reference proteome</keyword>
<accession>A0ABW9IHG8</accession>
<evidence type="ECO:0000313" key="1">
    <source>
        <dbReference type="EMBL" id="MFM9647572.1"/>
    </source>
</evidence>
<proteinExistence type="predicted"/>